<protein>
    <submittedName>
        <fullName evidence="2">Uncharacterized protein</fullName>
    </submittedName>
</protein>
<accession>A0A8T0TCT1</accession>
<gene>
    <name evidence="2" type="ORF">PVAP13_4NG253911</name>
</gene>
<evidence type="ECO:0000313" key="2">
    <source>
        <dbReference type="EMBL" id="KAG2607428.1"/>
    </source>
</evidence>
<evidence type="ECO:0000313" key="3">
    <source>
        <dbReference type="Proteomes" id="UP000823388"/>
    </source>
</evidence>
<proteinExistence type="predicted"/>
<name>A0A8T0TCT1_PANVG</name>
<organism evidence="2 3">
    <name type="scientific">Panicum virgatum</name>
    <name type="common">Blackwell switchgrass</name>
    <dbReference type="NCBI Taxonomy" id="38727"/>
    <lineage>
        <taxon>Eukaryota</taxon>
        <taxon>Viridiplantae</taxon>
        <taxon>Streptophyta</taxon>
        <taxon>Embryophyta</taxon>
        <taxon>Tracheophyta</taxon>
        <taxon>Spermatophyta</taxon>
        <taxon>Magnoliopsida</taxon>
        <taxon>Liliopsida</taxon>
        <taxon>Poales</taxon>
        <taxon>Poaceae</taxon>
        <taxon>PACMAD clade</taxon>
        <taxon>Panicoideae</taxon>
        <taxon>Panicodae</taxon>
        <taxon>Paniceae</taxon>
        <taxon>Panicinae</taxon>
        <taxon>Panicum</taxon>
        <taxon>Panicum sect. Hiantes</taxon>
    </lineage>
</organism>
<dbReference type="AlphaFoldDB" id="A0A8T0TCT1"/>
<feature type="compositionally biased region" description="Low complexity" evidence="1">
    <location>
        <begin position="118"/>
        <end position="131"/>
    </location>
</feature>
<reference evidence="2 3" key="1">
    <citation type="submission" date="2020-05" db="EMBL/GenBank/DDBJ databases">
        <title>WGS assembly of Panicum virgatum.</title>
        <authorList>
            <person name="Lovell J.T."/>
            <person name="Jenkins J."/>
            <person name="Shu S."/>
            <person name="Juenger T.E."/>
            <person name="Schmutz J."/>
        </authorList>
    </citation>
    <scope>NUCLEOTIDE SEQUENCE [LARGE SCALE GENOMIC DNA]</scope>
    <source>
        <strain evidence="3">cv. AP13</strain>
    </source>
</reference>
<keyword evidence="3" id="KW-1185">Reference proteome</keyword>
<dbReference type="Proteomes" id="UP000823388">
    <property type="component" value="Chromosome 4N"/>
</dbReference>
<dbReference type="EMBL" id="CM029044">
    <property type="protein sequence ID" value="KAG2607428.1"/>
    <property type="molecule type" value="Genomic_DNA"/>
</dbReference>
<evidence type="ECO:0000256" key="1">
    <source>
        <dbReference type="SAM" id="MobiDB-lite"/>
    </source>
</evidence>
<comment type="caution">
    <text evidence="2">The sequence shown here is derived from an EMBL/GenBank/DDBJ whole genome shotgun (WGS) entry which is preliminary data.</text>
</comment>
<feature type="region of interest" description="Disordered" evidence="1">
    <location>
        <begin position="1"/>
        <end position="136"/>
    </location>
</feature>
<sequence length="222" mass="23421">MVARVAPAHACGGGKRRRGGLYPCLLPPRASGSAAASTPANALPPCSRRAAAQPPRPSSSGHPRRCLLLPRVRASWRRRPSSVAARAQGHGGPPAPDRWGSDQARRSGAGGSRRLDRGGAAPRAPQGRGPASQPYRLAPVCRLGFARQPRSRRDGQRRYLHGPPWLLRARPAAAGLSLPCGQLCERGVERVKVAAAPSASAVQKLIDRRSNKGRAGIAVRTP</sequence>